<dbReference type="OrthoDB" id="10594347at2759"/>
<dbReference type="EMBL" id="MLAK01001178">
    <property type="protein sequence ID" value="OHS96417.1"/>
    <property type="molecule type" value="Genomic_DNA"/>
</dbReference>
<sequence length="331" mass="38026">MTSITKKNIGNKFKNFVAKTQIKSHVSKSTSDPTMEMSDEVPEKFVFVPADTSLDMPLQARENLANFRTFLESSPESPNLSYDVVYQTMSHAFSDLTNKTADLQTTLGKSKASAAELDEKLRQGENESSILEKKVRELNGEVRNLKVNYHNLKERREKLESFLNRTNDYKKVLHSLCLQREEILSQALRGNSKAEDTHRETERLQAELEKWKREAEENEQKLACEVTESESRVRSLTNKAKLIEAREKQPKKAPASPQQDEESKRGATYVIEDNVRISQAEIKQLRTMIQAIKKENAELNEERESKMMDIDCISQENLGLKQLIRQMTEGK</sequence>
<evidence type="ECO:0000256" key="1">
    <source>
        <dbReference type="SAM" id="Coils"/>
    </source>
</evidence>
<dbReference type="Gene3D" id="1.10.287.1490">
    <property type="match status" value="1"/>
</dbReference>
<evidence type="ECO:0000313" key="4">
    <source>
        <dbReference type="Proteomes" id="UP000179807"/>
    </source>
</evidence>
<feature type="region of interest" description="Disordered" evidence="2">
    <location>
        <begin position="243"/>
        <end position="266"/>
    </location>
</feature>
<evidence type="ECO:0000313" key="3">
    <source>
        <dbReference type="EMBL" id="OHS96417.1"/>
    </source>
</evidence>
<feature type="coiled-coil region" evidence="1">
    <location>
        <begin position="275"/>
        <end position="309"/>
    </location>
</feature>
<organism evidence="3 4">
    <name type="scientific">Tritrichomonas foetus</name>
    <dbReference type="NCBI Taxonomy" id="1144522"/>
    <lineage>
        <taxon>Eukaryota</taxon>
        <taxon>Metamonada</taxon>
        <taxon>Parabasalia</taxon>
        <taxon>Tritrichomonadida</taxon>
        <taxon>Tritrichomonadidae</taxon>
        <taxon>Tritrichomonas</taxon>
    </lineage>
</organism>
<accession>A0A1J4JCM0</accession>
<evidence type="ECO:0000256" key="2">
    <source>
        <dbReference type="SAM" id="MobiDB-lite"/>
    </source>
</evidence>
<keyword evidence="4" id="KW-1185">Reference proteome</keyword>
<comment type="caution">
    <text evidence="3">The sequence shown here is derived from an EMBL/GenBank/DDBJ whole genome shotgun (WGS) entry which is preliminary data.</text>
</comment>
<dbReference type="Proteomes" id="UP000179807">
    <property type="component" value="Unassembled WGS sequence"/>
</dbReference>
<dbReference type="AlphaFoldDB" id="A0A1J4JCM0"/>
<feature type="coiled-coil region" evidence="1">
    <location>
        <begin position="114"/>
        <end position="162"/>
    </location>
</feature>
<dbReference type="RefSeq" id="XP_068349554.1">
    <property type="nucleotide sequence ID" value="XM_068511418.1"/>
</dbReference>
<dbReference type="VEuPathDB" id="TrichDB:TRFO_37432"/>
<protein>
    <submittedName>
        <fullName evidence="3">Uncharacterized protein</fullName>
    </submittedName>
</protein>
<reference evidence="3" key="1">
    <citation type="submission" date="2016-10" db="EMBL/GenBank/DDBJ databases">
        <authorList>
            <person name="Benchimol M."/>
            <person name="Almeida L.G."/>
            <person name="Vasconcelos A.T."/>
            <person name="Perreira-Neves A."/>
            <person name="Rosa I.A."/>
            <person name="Tasca T."/>
            <person name="Bogo M.R."/>
            <person name="de Souza W."/>
        </authorList>
    </citation>
    <scope>NUCLEOTIDE SEQUENCE [LARGE SCALE GENOMIC DNA]</scope>
    <source>
        <strain evidence="3">K</strain>
    </source>
</reference>
<keyword evidence="1" id="KW-0175">Coiled coil</keyword>
<gene>
    <name evidence="3" type="ORF">TRFO_37432</name>
</gene>
<dbReference type="GeneID" id="94846122"/>
<name>A0A1J4JCM0_9EUKA</name>
<proteinExistence type="predicted"/>